<keyword evidence="1" id="KW-0812">Transmembrane</keyword>
<keyword evidence="1" id="KW-0472">Membrane</keyword>
<keyword evidence="1" id="KW-1133">Transmembrane helix</keyword>
<feature type="transmembrane region" description="Helical" evidence="1">
    <location>
        <begin position="51"/>
        <end position="71"/>
    </location>
</feature>
<protein>
    <submittedName>
        <fullName evidence="2">Uncharacterized protein</fullName>
    </submittedName>
</protein>
<feature type="transmembrane region" description="Helical" evidence="1">
    <location>
        <begin position="21"/>
        <end position="45"/>
    </location>
</feature>
<dbReference type="OrthoDB" id="8140148at2"/>
<dbReference type="EMBL" id="CP000463">
    <property type="protein sequence ID" value="ABJ05735.1"/>
    <property type="molecule type" value="Genomic_DNA"/>
</dbReference>
<dbReference type="HOGENOM" id="CLU_175585_0_0_5"/>
<reference evidence="2" key="1">
    <citation type="submission" date="2006-09" db="EMBL/GenBank/DDBJ databases">
        <title>Complete sequence of Rhodopseudomonas palustris BisA53.</title>
        <authorList>
            <consortium name="US DOE Joint Genome Institute"/>
            <person name="Copeland A."/>
            <person name="Lucas S."/>
            <person name="Lapidus A."/>
            <person name="Barry K."/>
            <person name="Detter J.C."/>
            <person name="Glavina del Rio T."/>
            <person name="Hammon N."/>
            <person name="Israni S."/>
            <person name="Dalin E."/>
            <person name="Tice H."/>
            <person name="Pitluck S."/>
            <person name="Chain P."/>
            <person name="Malfatti S."/>
            <person name="Shin M."/>
            <person name="Vergez L."/>
            <person name="Schmutz J."/>
            <person name="Larimer F."/>
            <person name="Land M."/>
            <person name="Hauser L."/>
            <person name="Pelletier D.A."/>
            <person name="Kyrpides N."/>
            <person name="Kim E."/>
            <person name="Harwood C.S."/>
            <person name="Oda Y."/>
            <person name="Richardson P."/>
        </authorList>
    </citation>
    <scope>NUCLEOTIDE SEQUENCE [LARGE SCALE GENOMIC DNA]</scope>
    <source>
        <strain evidence="2">BisA53</strain>
    </source>
</reference>
<evidence type="ECO:0000313" key="2">
    <source>
        <dbReference type="EMBL" id="ABJ05735.1"/>
    </source>
</evidence>
<gene>
    <name evidence="2" type="ordered locus">RPE_1787</name>
</gene>
<evidence type="ECO:0000256" key="1">
    <source>
        <dbReference type="SAM" id="Phobius"/>
    </source>
</evidence>
<accession>Q07QP9</accession>
<name>Q07QP9_RHOP5</name>
<sequence>MSLDKQLEARMARIELAVQRVQLFIVLVTGVLAINFCLSFVEAAFPEPELLMLIATRGGAMVLGMLIAFAASKIVGYPLKVLARA</sequence>
<proteinExistence type="predicted"/>
<dbReference type="STRING" id="316055.RPE_1787"/>
<dbReference type="AlphaFoldDB" id="Q07QP9"/>
<dbReference type="KEGG" id="rpe:RPE_1787"/>
<organism evidence="2">
    <name type="scientific">Rhodopseudomonas palustris (strain BisA53)</name>
    <dbReference type="NCBI Taxonomy" id="316055"/>
    <lineage>
        <taxon>Bacteria</taxon>
        <taxon>Pseudomonadati</taxon>
        <taxon>Pseudomonadota</taxon>
        <taxon>Alphaproteobacteria</taxon>
        <taxon>Hyphomicrobiales</taxon>
        <taxon>Nitrobacteraceae</taxon>
        <taxon>Rhodopseudomonas</taxon>
    </lineage>
</organism>